<evidence type="ECO:0000313" key="3">
    <source>
        <dbReference type="Proteomes" id="UP000886885"/>
    </source>
</evidence>
<feature type="domain" description="Polyphenol oxidase C-terminal" evidence="1">
    <location>
        <begin position="116"/>
        <end position="242"/>
    </location>
</feature>
<dbReference type="PANTHER" id="PTHR36608">
    <property type="entry name" value="POLYPHENOL OXIDASE C, CHLOROPLASTIC-LIKE"/>
    <property type="match status" value="1"/>
</dbReference>
<dbReference type="GO" id="GO:0004097">
    <property type="term" value="F:catechol oxidase activity"/>
    <property type="evidence" value="ECO:0007669"/>
    <property type="project" value="InterPro"/>
</dbReference>
<name>A0A8X7YWS4_POPTO</name>
<dbReference type="OrthoDB" id="1915073at2759"/>
<evidence type="ECO:0000259" key="1">
    <source>
        <dbReference type="Pfam" id="PF12143"/>
    </source>
</evidence>
<protein>
    <recommendedName>
        <fullName evidence="1">Polyphenol oxidase C-terminal domain-containing protein</fullName>
    </recommendedName>
</protein>
<keyword evidence="3" id="KW-1185">Reference proteome</keyword>
<sequence>MAYTSSSSFSPTSSRSSFLRPFSPKVLEHISTPSTVSCKATNDLDPKKPTTRRDVLLGLGSGLYYASSTLSDAYANDAKAVSAVDRTGRGRGDLGPGKAAPAAETKNMVLTAISAFPLDLDKVVSTEVSRPRKSRSKKEKEDEEEVLVIEGIDFERGEFVKFDVYVNDEGDPSPRGPNKAGFAGSFVNVPHTSRTKGNKASLTLAINELLNNLEAEDDDSVVVTLVPRSGKSPVIGGVKIEYVKE</sequence>
<dbReference type="AlphaFoldDB" id="A0A8X7YWS4"/>
<accession>A0A8X7YWS4</accession>
<proteinExistence type="predicted"/>
<reference evidence="2" key="1">
    <citation type="journal article" date="2020" name="bioRxiv">
        <title>Hybrid origin of Populus tomentosa Carr. identified through genome sequencing and phylogenomic analysis.</title>
        <authorList>
            <person name="An X."/>
            <person name="Gao K."/>
            <person name="Chen Z."/>
            <person name="Li J."/>
            <person name="Yang X."/>
            <person name="Yang X."/>
            <person name="Zhou J."/>
            <person name="Guo T."/>
            <person name="Zhao T."/>
            <person name="Huang S."/>
            <person name="Miao D."/>
            <person name="Khan W.U."/>
            <person name="Rao P."/>
            <person name="Ye M."/>
            <person name="Lei B."/>
            <person name="Liao W."/>
            <person name="Wang J."/>
            <person name="Ji L."/>
            <person name="Li Y."/>
            <person name="Guo B."/>
            <person name="Mustafa N.S."/>
            <person name="Li S."/>
            <person name="Yun Q."/>
            <person name="Keller S.R."/>
            <person name="Mao J."/>
            <person name="Zhang R."/>
            <person name="Strauss S.H."/>
        </authorList>
    </citation>
    <scope>NUCLEOTIDE SEQUENCE</scope>
    <source>
        <strain evidence="2">GM15</strain>
        <tissue evidence="2">Leaf</tissue>
    </source>
</reference>
<gene>
    <name evidence="2" type="ORF">POTOM_039402</name>
</gene>
<dbReference type="EMBL" id="JAAWWB010000021">
    <property type="protein sequence ID" value="KAG6755988.1"/>
    <property type="molecule type" value="Genomic_DNA"/>
</dbReference>
<evidence type="ECO:0000313" key="2">
    <source>
        <dbReference type="EMBL" id="KAG6755988.1"/>
    </source>
</evidence>
<dbReference type="Proteomes" id="UP000886885">
    <property type="component" value="Chromosome 11A"/>
</dbReference>
<organism evidence="2 3">
    <name type="scientific">Populus tomentosa</name>
    <name type="common">Chinese white poplar</name>
    <dbReference type="NCBI Taxonomy" id="118781"/>
    <lineage>
        <taxon>Eukaryota</taxon>
        <taxon>Viridiplantae</taxon>
        <taxon>Streptophyta</taxon>
        <taxon>Embryophyta</taxon>
        <taxon>Tracheophyta</taxon>
        <taxon>Spermatophyta</taxon>
        <taxon>Magnoliopsida</taxon>
        <taxon>eudicotyledons</taxon>
        <taxon>Gunneridae</taxon>
        <taxon>Pentapetalae</taxon>
        <taxon>rosids</taxon>
        <taxon>fabids</taxon>
        <taxon>Malpighiales</taxon>
        <taxon>Salicaceae</taxon>
        <taxon>Saliceae</taxon>
        <taxon>Populus</taxon>
    </lineage>
</organism>
<dbReference type="PANTHER" id="PTHR36608:SF1">
    <property type="entry name" value="POLYPHENOL OXIDASE C, CHLOROPLASTIC-LIKE"/>
    <property type="match status" value="1"/>
</dbReference>
<dbReference type="InterPro" id="IPR022740">
    <property type="entry name" value="Polyphenol_oxidase_C"/>
</dbReference>
<comment type="caution">
    <text evidence="2">The sequence shown here is derived from an EMBL/GenBank/DDBJ whole genome shotgun (WGS) entry which is preliminary data.</text>
</comment>
<dbReference type="Pfam" id="PF12143">
    <property type="entry name" value="PPO1_KFDV"/>
    <property type="match status" value="1"/>
</dbReference>